<dbReference type="InterPro" id="IPR001841">
    <property type="entry name" value="Znf_RING"/>
</dbReference>
<feature type="transmembrane region" description="Helical" evidence="15">
    <location>
        <begin position="388"/>
        <end position="408"/>
    </location>
</feature>
<evidence type="ECO:0000313" key="18">
    <source>
        <dbReference type="Proteomes" id="UP001054902"/>
    </source>
</evidence>
<keyword evidence="5" id="KW-0479">Metal-binding</keyword>
<keyword evidence="11 15" id="KW-0472">Membrane</keyword>
<feature type="transmembrane region" description="Helical" evidence="15">
    <location>
        <begin position="208"/>
        <end position="231"/>
    </location>
</feature>
<feature type="compositionally biased region" description="Low complexity" evidence="14">
    <location>
        <begin position="13"/>
        <end position="23"/>
    </location>
</feature>
<organism evidence="17 18">
    <name type="scientific">Chaetoceros tenuissimus</name>
    <dbReference type="NCBI Taxonomy" id="426638"/>
    <lineage>
        <taxon>Eukaryota</taxon>
        <taxon>Sar</taxon>
        <taxon>Stramenopiles</taxon>
        <taxon>Ochrophyta</taxon>
        <taxon>Bacillariophyta</taxon>
        <taxon>Coscinodiscophyceae</taxon>
        <taxon>Chaetocerotophycidae</taxon>
        <taxon>Chaetocerotales</taxon>
        <taxon>Chaetocerotaceae</taxon>
        <taxon>Chaetoceros</taxon>
    </lineage>
</organism>
<evidence type="ECO:0000256" key="11">
    <source>
        <dbReference type="ARBA" id="ARBA00023136"/>
    </source>
</evidence>
<evidence type="ECO:0000256" key="1">
    <source>
        <dbReference type="ARBA" id="ARBA00004651"/>
    </source>
</evidence>
<proteinExistence type="predicted"/>
<keyword evidence="18" id="KW-1185">Reference proteome</keyword>
<dbReference type="GO" id="GO:0005886">
    <property type="term" value="C:plasma membrane"/>
    <property type="evidence" value="ECO:0007669"/>
    <property type="project" value="UniProtKB-SubCell"/>
</dbReference>
<dbReference type="CDD" id="cd16454">
    <property type="entry name" value="RING-H2_PA-TM-RING"/>
    <property type="match status" value="1"/>
</dbReference>
<dbReference type="GO" id="GO:0030171">
    <property type="term" value="F:voltage-gated proton channel activity"/>
    <property type="evidence" value="ECO:0007669"/>
    <property type="project" value="InterPro"/>
</dbReference>
<keyword evidence="9 15" id="KW-1133">Transmembrane helix</keyword>
<dbReference type="EMBL" id="BLLK01000022">
    <property type="protein sequence ID" value="GFH46944.1"/>
    <property type="molecule type" value="Genomic_DNA"/>
</dbReference>
<evidence type="ECO:0000256" key="12">
    <source>
        <dbReference type="ARBA" id="ARBA00023303"/>
    </source>
</evidence>
<feature type="region of interest" description="Disordered" evidence="14">
    <location>
        <begin position="806"/>
        <end position="835"/>
    </location>
</feature>
<dbReference type="Gene3D" id="1.20.120.350">
    <property type="entry name" value="Voltage-gated potassium channels. Chain C"/>
    <property type="match status" value="1"/>
</dbReference>
<feature type="compositionally biased region" description="Acidic residues" evidence="14">
    <location>
        <begin position="806"/>
        <end position="817"/>
    </location>
</feature>
<sequence length="939" mass="105136">MNLSQTDQQEDTSASVSAIVAASPSKPTSEGKDEPSSSAPSHHVNMRRSSVARMRMSLTELRQSLARNMSIQIPTNLEEKEHVHECHGEESAKARILHFIHSPKVQYTLMALLLLDVLVLFIELYLDAEYPSCHFIERDAVSCCPSILAEVFSDECSSLENNSDSTHLRLLAVSSAHDTSVCEYGSESNCPVGCDPHQYPYVEIWHTALFSTTMVILSTFMIELLVLMVLLKPSMFFTKIFYVIDLIIVSVSITLESIFYAKGEEVLQAVTGIIIFARCWRFVRIGHGLIDVTHEYAALRHGKRSDYEQQLEDLLKEHGIPLPSKDEDSGSSIDDIQQKNECAKGEPFLSPSLSAVNEDANENESGHSSKNRKLHIKRRTMRSHFKSMGLQQLSYILLLLLAHLIPFAKATVTVLQTGKSYPSVQESHFLLMEYGAEYSAKLQTNFEDPHLCSDTKFIQPSDSSPVVLIGKLGGCSIVQKATIASQLTPAEKVKFMILYNPEDGDDDDDYDTNAQRLQSDWDEIQDSFSIEMQNLQENRKLSLGNDYPQVKVVVLYVSYKTGQALMEQIRDLSPTAVERGGLSVALDSYQGWIPGYNDYDSVSIWDLVLIVALSFMCCLSLTCLFGNNVRSAGVEIVEEDDEERRLPGRYRHNLRLLNRDEVECLPEVVFGLSNVLDGNKNCDSSQIKKEQSADIEEAQQSTELNIAEEGTTQYPCTPRLATNAEVDEPDGIEQQSCSGDRCNEHFVDISCTICLDDYEDGDKLRVLPCQHAFHSECIVPWLTDRSPTCPLCKALLEVEREEDFFVSDDESSIDESGADNGETVEHEDEGNTPRRRMRFLPTWYTSLIGEPTSNETTEAPSVANEDTGRDEEARSFWSRLWNGIYAPSIEPNSESQSTEALRTPLLPNDFQSSSGSSTRSEDHNETEVAESVQLPDESV</sequence>
<protein>
    <recommendedName>
        <fullName evidence="16">RING-type domain-containing protein</fullName>
    </recommendedName>
</protein>
<name>A0AAD3CJQ7_9STRA</name>
<evidence type="ECO:0000256" key="8">
    <source>
        <dbReference type="ARBA" id="ARBA00022882"/>
    </source>
</evidence>
<dbReference type="SMART" id="SM00184">
    <property type="entry name" value="RING"/>
    <property type="match status" value="1"/>
</dbReference>
<comment type="caution">
    <text evidence="17">The sequence shown here is derived from an EMBL/GenBank/DDBJ whole genome shotgun (WGS) entry which is preliminary data.</text>
</comment>
<dbReference type="GO" id="GO:0008270">
    <property type="term" value="F:zinc ion binding"/>
    <property type="evidence" value="ECO:0007669"/>
    <property type="project" value="UniProtKB-KW"/>
</dbReference>
<feature type="compositionally biased region" description="Polar residues" evidence="14">
    <location>
        <begin position="909"/>
        <end position="918"/>
    </location>
</feature>
<dbReference type="PROSITE" id="PS50089">
    <property type="entry name" value="ZF_RING_2"/>
    <property type="match status" value="1"/>
</dbReference>
<dbReference type="Proteomes" id="UP001054902">
    <property type="component" value="Unassembled WGS sequence"/>
</dbReference>
<evidence type="ECO:0000256" key="10">
    <source>
        <dbReference type="ARBA" id="ARBA00023065"/>
    </source>
</evidence>
<dbReference type="Pfam" id="PF13639">
    <property type="entry name" value="zf-RING_2"/>
    <property type="match status" value="1"/>
</dbReference>
<keyword evidence="3" id="KW-1003">Cell membrane</keyword>
<accession>A0AAD3CJQ7</accession>
<dbReference type="InterPro" id="IPR011016">
    <property type="entry name" value="Znf_RING-CH"/>
</dbReference>
<dbReference type="AlphaFoldDB" id="A0AAD3CJQ7"/>
<comment type="subcellular location">
    <subcellularLocation>
        <location evidence="1">Cell membrane</location>
        <topology evidence="1">Multi-pass membrane protein</topology>
    </subcellularLocation>
</comment>
<dbReference type="PANTHER" id="PTHR46480:SF1">
    <property type="entry name" value="VOLTAGE-GATED HYDROGEN CHANNEL 1"/>
    <property type="match status" value="1"/>
</dbReference>
<reference evidence="17 18" key="1">
    <citation type="journal article" date="2021" name="Sci. Rep.">
        <title>The genome of the diatom Chaetoceros tenuissimus carries an ancient integrated fragment of an extant virus.</title>
        <authorList>
            <person name="Hongo Y."/>
            <person name="Kimura K."/>
            <person name="Takaki Y."/>
            <person name="Yoshida Y."/>
            <person name="Baba S."/>
            <person name="Kobayashi G."/>
            <person name="Nagasaki K."/>
            <person name="Hano T."/>
            <person name="Tomaru Y."/>
        </authorList>
    </citation>
    <scope>NUCLEOTIDE SEQUENCE [LARGE SCALE GENOMIC DNA]</scope>
    <source>
        <strain evidence="17 18">NIES-3715</strain>
    </source>
</reference>
<dbReference type="InterPro" id="IPR027359">
    <property type="entry name" value="Volt_channel_dom_sf"/>
</dbReference>
<keyword evidence="7" id="KW-0862">Zinc</keyword>
<feature type="region of interest" description="Disordered" evidence="14">
    <location>
        <begin position="1"/>
        <end position="49"/>
    </location>
</feature>
<keyword evidence="10" id="KW-0406">Ion transport</keyword>
<evidence type="ECO:0000256" key="3">
    <source>
        <dbReference type="ARBA" id="ARBA00022475"/>
    </source>
</evidence>
<evidence type="ECO:0000256" key="5">
    <source>
        <dbReference type="ARBA" id="ARBA00022723"/>
    </source>
</evidence>
<dbReference type="PANTHER" id="PTHR46480">
    <property type="entry name" value="F20B24.22"/>
    <property type="match status" value="1"/>
</dbReference>
<evidence type="ECO:0000256" key="4">
    <source>
        <dbReference type="ARBA" id="ARBA00022692"/>
    </source>
</evidence>
<dbReference type="InterPro" id="IPR013083">
    <property type="entry name" value="Znf_RING/FYVE/PHD"/>
</dbReference>
<keyword evidence="12" id="KW-0407">Ion channel</keyword>
<feature type="region of interest" description="Disordered" evidence="14">
    <location>
        <begin position="848"/>
        <end position="870"/>
    </location>
</feature>
<feature type="domain" description="RING-type" evidence="16">
    <location>
        <begin position="751"/>
        <end position="793"/>
    </location>
</feature>
<evidence type="ECO:0000256" key="6">
    <source>
        <dbReference type="ARBA" id="ARBA00022771"/>
    </source>
</evidence>
<feature type="transmembrane region" description="Helical" evidence="15">
    <location>
        <begin position="240"/>
        <end position="260"/>
    </location>
</feature>
<evidence type="ECO:0000256" key="7">
    <source>
        <dbReference type="ARBA" id="ARBA00022833"/>
    </source>
</evidence>
<feature type="compositionally biased region" description="Polar residues" evidence="14">
    <location>
        <begin position="890"/>
        <end position="900"/>
    </location>
</feature>
<dbReference type="Gene3D" id="3.30.40.10">
    <property type="entry name" value="Zinc/RING finger domain, C3HC4 (zinc finger)"/>
    <property type="match status" value="1"/>
</dbReference>
<dbReference type="SMART" id="SM00744">
    <property type="entry name" value="RINGv"/>
    <property type="match status" value="1"/>
</dbReference>
<keyword evidence="8" id="KW-0851">Voltage-gated channel</keyword>
<dbReference type="SUPFAM" id="SSF57850">
    <property type="entry name" value="RING/U-box"/>
    <property type="match status" value="1"/>
</dbReference>
<evidence type="ECO:0000256" key="15">
    <source>
        <dbReference type="SAM" id="Phobius"/>
    </source>
</evidence>
<evidence type="ECO:0000256" key="13">
    <source>
        <dbReference type="PROSITE-ProRule" id="PRU00175"/>
    </source>
</evidence>
<evidence type="ECO:0000256" key="2">
    <source>
        <dbReference type="ARBA" id="ARBA00022448"/>
    </source>
</evidence>
<feature type="region of interest" description="Disordered" evidence="14">
    <location>
        <begin position="890"/>
        <end position="939"/>
    </location>
</feature>
<evidence type="ECO:0000256" key="9">
    <source>
        <dbReference type="ARBA" id="ARBA00022989"/>
    </source>
</evidence>
<keyword evidence="4 15" id="KW-0812">Transmembrane</keyword>
<evidence type="ECO:0000313" key="17">
    <source>
        <dbReference type="EMBL" id="GFH46944.1"/>
    </source>
</evidence>
<evidence type="ECO:0000259" key="16">
    <source>
        <dbReference type="PROSITE" id="PS50089"/>
    </source>
</evidence>
<keyword evidence="2" id="KW-0813">Transport</keyword>
<evidence type="ECO:0000256" key="14">
    <source>
        <dbReference type="SAM" id="MobiDB-lite"/>
    </source>
</evidence>
<keyword evidence="6 13" id="KW-0863">Zinc-finger</keyword>
<dbReference type="GO" id="GO:0034702">
    <property type="term" value="C:monoatomic ion channel complex"/>
    <property type="evidence" value="ECO:0007669"/>
    <property type="project" value="UniProtKB-KW"/>
</dbReference>
<dbReference type="InterPro" id="IPR031846">
    <property type="entry name" value="Hvcn1"/>
</dbReference>
<gene>
    <name evidence="17" type="ORF">CTEN210_03418</name>
</gene>